<evidence type="ECO:0000313" key="6">
    <source>
        <dbReference type="Proteomes" id="UP001501771"/>
    </source>
</evidence>
<feature type="domain" description="PAS" evidence="1">
    <location>
        <begin position="256"/>
        <end position="326"/>
    </location>
</feature>
<dbReference type="Pfam" id="PF00989">
    <property type="entry name" value="PAS"/>
    <property type="match status" value="1"/>
</dbReference>
<dbReference type="SMART" id="SM00267">
    <property type="entry name" value="GGDEF"/>
    <property type="match status" value="1"/>
</dbReference>
<feature type="domain" description="PAS" evidence="1">
    <location>
        <begin position="129"/>
        <end position="199"/>
    </location>
</feature>
<dbReference type="SMART" id="SM00052">
    <property type="entry name" value="EAL"/>
    <property type="match status" value="1"/>
</dbReference>
<accession>A0ABN2ZH59</accession>
<dbReference type="InterPro" id="IPR043128">
    <property type="entry name" value="Rev_trsase/Diguanyl_cyclase"/>
</dbReference>
<evidence type="ECO:0000259" key="3">
    <source>
        <dbReference type="PROSITE" id="PS50883"/>
    </source>
</evidence>
<dbReference type="CDD" id="cd00130">
    <property type="entry name" value="PAS"/>
    <property type="match status" value="3"/>
</dbReference>
<evidence type="ECO:0008006" key="7">
    <source>
        <dbReference type="Google" id="ProtNLM"/>
    </source>
</evidence>
<dbReference type="InterPro" id="IPR013656">
    <property type="entry name" value="PAS_4"/>
</dbReference>
<dbReference type="PROSITE" id="PS50113">
    <property type="entry name" value="PAC"/>
    <property type="match status" value="2"/>
</dbReference>
<dbReference type="Gene3D" id="3.30.70.270">
    <property type="match status" value="1"/>
</dbReference>
<feature type="domain" description="PAC" evidence="2">
    <location>
        <begin position="451"/>
        <end position="503"/>
    </location>
</feature>
<feature type="domain" description="EAL" evidence="3">
    <location>
        <begin position="671"/>
        <end position="927"/>
    </location>
</feature>
<feature type="domain" description="PAS" evidence="1">
    <location>
        <begin position="15"/>
        <end position="52"/>
    </location>
</feature>
<dbReference type="EMBL" id="BAAAQR010000003">
    <property type="protein sequence ID" value="GAA2141913.1"/>
    <property type="molecule type" value="Genomic_DNA"/>
</dbReference>
<feature type="domain" description="PAS" evidence="1">
    <location>
        <begin position="380"/>
        <end position="436"/>
    </location>
</feature>
<reference evidence="5 6" key="1">
    <citation type="journal article" date="2019" name="Int. J. Syst. Evol. Microbiol.">
        <title>The Global Catalogue of Microorganisms (GCM) 10K type strain sequencing project: providing services to taxonomists for standard genome sequencing and annotation.</title>
        <authorList>
            <consortium name="The Broad Institute Genomics Platform"/>
            <consortium name="The Broad Institute Genome Sequencing Center for Infectious Disease"/>
            <person name="Wu L."/>
            <person name="Ma J."/>
        </authorList>
    </citation>
    <scope>NUCLEOTIDE SEQUENCE [LARGE SCALE GENOMIC DNA]</scope>
    <source>
        <strain evidence="5 6">JCM 16022</strain>
    </source>
</reference>
<dbReference type="Proteomes" id="UP001501771">
    <property type="component" value="Unassembled WGS sequence"/>
</dbReference>
<dbReference type="SUPFAM" id="SSF55073">
    <property type="entry name" value="Nucleotide cyclase"/>
    <property type="match status" value="1"/>
</dbReference>
<dbReference type="SUPFAM" id="SSF141868">
    <property type="entry name" value="EAL domain-like"/>
    <property type="match status" value="1"/>
</dbReference>
<dbReference type="Pfam" id="PF13426">
    <property type="entry name" value="PAS_9"/>
    <property type="match status" value="1"/>
</dbReference>
<dbReference type="PROSITE" id="PS50887">
    <property type="entry name" value="GGDEF"/>
    <property type="match status" value="1"/>
</dbReference>
<dbReference type="CDD" id="cd01948">
    <property type="entry name" value="EAL"/>
    <property type="match status" value="1"/>
</dbReference>
<gene>
    <name evidence="5" type="ORF">GCM10009844_12630</name>
</gene>
<evidence type="ECO:0000259" key="4">
    <source>
        <dbReference type="PROSITE" id="PS50887"/>
    </source>
</evidence>
<keyword evidence="6" id="KW-1185">Reference proteome</keyword>
<dbReference type="InterPro" id="IPR013767">
    <property type="entry name" value="PAS_fold"/>
</dbReference>
<feature type="domain" description="PAC" evidence="2">
    <location>
        <begin position="203"/>
        <end position="255"/>
    </location>
</feature>
<dbReference type="NCBIfam" id="TIGR00229">
    <property type="entry name" value="sensory_box"/>
    <property type="match status" value="3"/>
</dbReference>
<dbReference type="NCBIfam" id="TIGR00254">
    <property type="entry name" value="GGDEF"/>
    <property type="match status" value="1"/>
</dbReference>
<dbReference type="Gene3D" id="3.20.20.450">
    <property type="entry name" value="EAL domain"/>
    <property type="match status" value="1"/>
</dbReference>
<dbReference type="InterPro" id="IPR000700">
    <property type="entry name" value="PAS-assoc_C"/>
</dbReference>
<dbReference type="Pfam" id="PF00990">
    <property type="entry name" value="GGDEF"/>
    <property type="match status" value="1"/>
</dbReference>
<dbReference type="SUPFAM" id="SSF55785">
    <property type="entry name" value="PYP-like sensor domain (PAS domain)"/>
    <property type="match status" value="4"/>
</dbReference>
<organism evidence="5 6">
    <name type="scientific">Nocardioides koreensis</name>
    <dbReference type="NCBI Taxonomy" id="433651"/>
    <lineage>
        <taxon>Bacteria</taxon>
        <taxon>Bacillati</taxon>
        <taxon>Actinomycetota</taxon>
        <taxon>Actinomycetes</taxon>
        <taxon>Propionibacteriales</taxon>
        <taxon>Nocardioidaceae</taxon>
        <taxon>Nocardioides</taxon>
    </lineage>
</organism>
<dbReference type="InterPro" id="IPR035965">
    <property type="entry name" value="PAS-like_dom_sf"/>
</dbReference>
<dbReference type="Pfam" id="PF00563">
    <property type="entry name" value="EAL"/>
    <property type="match status" value="1"/>
</dbReference>
<sequence>MTPDEAWLGSAGGPVDGSTLPVAVVRPNGDLVRVNDALCGLLGLERPQLLGRRLQSLGTSDADAEAAARALDVARCGRASGDFDQEWAAADGTRLRVRLAWVVTARFDGMVSEITAFCLEHDAATHGPDEARFRGRFERSAMPQTFVDVRGVLTEVNEAFCRLVDRPPHELVGLPVRELNHRSDSGEADGHLARLLRGEVGTVQTERILGRADGRPVPALVDAALLRDACGRPTGAAAFVQDLTNLRGVERRRQQQEDFFLALAQRASDLAVVTDAAGRVLYASPALTSMLGFATEDVVYTRGTEFVHEDDVRRTVEVFARVVADGGAETTTLRVRDAAGAWHWMEETASNLLDTAVGGVVCNLRDVTDRVRAEAALRASESRYRAIADNADEGLWVTAPDGLSIYVNSRLVEILGLAEEQILGRPLLDVLDPDEHRVTRGRSDPTTRAAGRYEVTYQHPDGGPRILSVSEATLDDAGGALEGSLAMVSDVTDARRLEDELRRAALHDTLTGLPNRALLLDRLQHALARETRGTAVLFVDLDRFKIVNDARGHAAGDDLLVEVAARLRASARPADTVARFGGDEFLVVCEDVDERAARAVAAGLLSSLDQPFRVAGGEAALTASIGVALSPAVSAAALLRQADTAMYAAKVAGRSQVRVFDAELAAQAEERFQLGSDLRRALIGDELRLHYQPVIDLRTGQVLGAEALARWTHPTHGAVPPDRFVAVAEDVGLAPRLDRWALRRAARDVGELRRAGALATEAYVAVNVSARTLSDPGLEDWVLRNVEAAGLTPADVLLEVTESAIMADASSAVALLTRLRGHGFGVAVDDFGTGHSSLAYLRDLPLSVLKIDRSFVAELTSDASALAIAASIIELARAVGLTVVAEGVETRQDAELLRGLGCDAAQGWLWSAAVPPDDARRTGALGRRYDVNGDATGHVRGDVSG</sequence>
<evidence type="ECO:0000259" key="2">
    <source>
        <dbReference type="PROSITE" id="PS50113"/>
    </source>
</evidence>
<dbReference type="CDD" id="cd01949">
    <property type="entry name" value="GGDEF"/>
    <property type="match status" value="1"/>
</dbReference>
<evidence type="ECO:0000259" key="1">
    <source>
        <dbReference type="PROSITE" id="PS50112"/>
    </source>
</evidence>
<dbReference type="InterPro" id="IPR000014">
    <property type="entry name" value="PAS"/>
</dbReference>
<dbReference type="Pfam" id="PF08448">
    <property type="entry name" value="PAS_4"/>
    <property type="match status" value="1"/>
</dbReference>
<protein>
    <recommendedName>
        <fullName evidence="7">PAS domain S-box protein</fullName>
    </recommendedName>
</protein>
<dbReference type="InterPro" id="IPR029787">
    <property type="entry name" value="Nucleotide_cyclase"/>
</dbReference>
<dbReference type="PANTHER" id="PTHR44757">
    <property type="entry name" value="DIGUANYLATE CYCLASE DGCP"/>
    <property type="match status" value="1"/>
</dbReference>
<dbReference type="PROSITE" id="PS50883">
    <property type="entry name" value="EAL"/>
    <property type="match status" value="1"/>
</dbReference>
<comment type="caution">
    <text evidence="5">The sequence shown here is derived from an EMBL/GenBank/DDBJ whole genome shotgun (WGS) entry which is preliminary data.</text>
</comment>
<dbReference type="InterPro" id="IPR013655">
    <property type="entry name" value="PAS_fold_3"/>
</dbReference>
<feature type="domain" description="GGDEF" evidence="4">
    <location>
        <begin position="532"/>
        <end position="662"/>
    </location>
</feature>
<dbReference type="SMART" id="SM00086">
    <property type="entry name" value="PAC"/>
    <property type="match status" value="4"/>
</dbReference>
<dbReference type="SMART" id="SM00091">
    <property type="entry name" value="PAS"/>
    <property type="match status" value="4"/>
</dbReference>
<dbReference type="InterPro" id="IPR001633">
    <property type="entry name" value="EAL_dom"/>
</dbReference>
<dbReference type="InterPro" id="IPR000160">
    <property type="entry name" value="GGDEF_dom"/>
</dbReference>
<dbReference type="Pfam" id="PF08447">
    <property type="entry name" value="PAS_3"/>
    <property type="match status" value="1"/>
</dbReference>
<dbReference type="RefSeq" id="WP_344149224.1">
    <property type="nucleotide sequence ID" value="NZ_BAAAQR010000003.1"/>
</dbReference>
<dbReference type="PROSITE" id="PS50112">
    <property type="entry name" value="PAS"/>
    <property type="match status" value="4"/>
</dbReference>
<proteinExistence type="predicted"/>
<name>A0ABN2ZH59_9ACTN</name>
<dbReference type="InterPro" id="IPR035919">
    <property type="entry name" value="EAL_sf"/>
</dbReference>
<dbReference type="InterPro" id="IPR001610">
    <property type="entry name" value="PAC"/>
</dbReference>
<dbReference type="Gene3D" id="3.30.450.20">
    <property type="entry name" value="PAS domain"/>
    <property type="match status" value="4"/>
</dbReference>
<dbReference type="PANTHER" id="PTHR44757:SF2">
    <property type="entry name" value="BIOFILM ARCHITECTURE MAINTENANCE PROTEIN MBAA"/>
    <property type="match status" value="1"/>
</dbReference>
<dbReference type="InterPro" id="IPR052155">
    <property type="entry name" value="Biofilm_reg_signaling"/>
</dbReference>
<evidence type="ECO:0000313" key="5">
    <source>
        <dbReference type="EMBL" id="GAA2141913.1"/>
    </source>
</evidence>